<name>A0A1G4ITD7_9SACH</name>
<reference evidence="7" key="1">
    <citation type="submission" date="2016-03" db="EMBL/GenBank/DDBJ databases">
        <authorList>
            <person name="Devillers H."/>
        </authorList>
    </citation>
    <scope>NUCLEOTIDE SEQUENCE [LARGE SCALE GENOMIC DNA]</scope>
</reference>
<dbReference type="Pfam" id="PF02104">
    <property type="entry name" value="SURF1"/>
    <property type="match status" value="1"/>
</dbReference>
<comment type="function">
    <text evidence="5">Probably involved in the biogenesis of the COX complex.</text>
</comment>
<dbReference type="PROSITE" id="PS50895">
    <property type="entry name" value="SURF1"/>
    <property type="match status" value="1"/>
</dbReference>
<keyword evidence="3 5" id="KW-1133">Transmembrane helix</keyword>
<comment type="similarity">
    <text evidence="5">Belongs to the SURF1 family.</text>
</comment>
<gene>
    <name evidence="6" type="ORF">LADA_0B05314G</name>
</gene>
<dbReference type="GO" id="GO:0051082">
    <property type="term" value="F:unfolded protein binding"/>
    <property type="evidence" value="ECO:0007669"/>
    <property type="project" value="EnsemblFungi"/>
</dbReference>
<evidence type="ECO:0000256" key="5">
    <source>
        <dbReference type="RuleBase" id="RU363076"/>
    </source>
</evidence>
<protein>
    <recommendedName>
        <fullName evidence="5">SURF1-like protein</fullName>
    </recommendedName>
</protein>
<evidence type="ECO:0000313" key="6">
    <source>
        <dbReference type="EMBL" id="SCU80147.1"/>
    </source>
</evidence>
<keyword evidence="5" id="KW-0496">Mitochondrion</keyword>
<dbReference type="PANTHER" id="PTHR23427">
    <property type="entry name" value="SURFEIT LOCUS PROTEIN"/>
    <property type="match status" value="1"/>
</dbReference>
<dbReference type="GO" id="GO:0005743">
    <property type="term" value="C:mitochondrial inner membrane"/>
    <property type="evidence" value="ECO:0007669"/>
    <property type="project" value="UniProtKB-SubCell"/>
</dbReference>
<accession>A0A1G4ITD7</accession>
<evidence type="ECO:0000256" key="4">
    <source>
        <dbReference type="ARBA" id="ARBA00023136"/>
    </source>
</evidence>
<dbReference type="InterPro" id="IPR002994">
    <property type="entry name" value="Surf1/Shy1"/>
</dbReference>
<keyword evidence="5" id="KW-0999">Mitochondrion inner membrane</keyword>
<evidence type="ECO:0000313" key="7">
    <source>
        <dbReference type="Proteomes" id="UP000190274"/>
    </source>
</evidence>
<keyword evidence="4 5" id="KW-0472">Membrane</keyword>
<organism evidence="6 7">
    <name type="scientific">Lachancea dasiensis</name>
    <dbReference type="NCBI Taxonomy" id="1072105"/>
    <lineage>
        <taxon>Eukaryota</taxon>
        <taxon>Fungi</taxon>
        <taxon>Dikarya</taxon>
        <taxon>Ascomycota</taxon>
        <taxon>Saccharomycotina</taxon>
        <taxon>Saccharomycetes</taxon>
        <taxon>Saccharomycetales</taxon>
        <taxon>Saccharomycetaceae</taxon>
        <taxon>Lachancea</taxon>
    </lineage>
</organism>
<evidence type="ECO:0000256" key="1">
    <source>
        <dbReference type="ARBA" id="ARBA00004370"/>
    </source>
</evidence>
<dbReference type="AlphaFoldDB" id="A0A1G4ITD7"/>
<feature type="transmembrane region" description="Helical" evidence="5">
    <location>
        <begin position="322"/>
        <end position="341"/>
    </location>
</feature>
<dbReference type="STRING" id="1266660.A0A1G4ITD7"/>
<dbReference type="Proteomes" id="UP000190274">
    <property type="component" value="Chromosome B"/>
</dbReference>
<dbReference type="CDD" id="cd06662">
    <property type="entry name" value="SURF1"/>
    <property type="match status" value="1"/>
</dbReference>
<comment type="subcellular location">
    <subcellularLocation>
        <location evidence="1">Membrane</location>
    </subcellularLocation>
    <subcellularLocation>
        <location evidence="5">Mitochondrion inner membrane</location>
        <topology evidence="5">Multi-pass membrane protein</topology>
    </subcellularLocation>
</comment>
<dbReference type="GO" id="GO:0033617">
    <property type="term" value="P:mitochondrial respiratory chain complex IV assembly"/>
    <property type="evidence" value="ECO:0007669"/>
    <property type="project" value="EnsemblFungi"/>
</dbReference>
<evidence type="ECO:0000256" key="3">
    <source>
        <dbReference type="ARBA" id="ARBA00022989"/>
    </source>
</evidence>
<dbReference type="PANTHER" id="PTHR23427:SF2">
    <property type="entry name" value="SURFEIT LOCUS PROTEIN 1"/>
    <property type="match status" value="1"/>
</dbReference>
<dbReference type="InterPro" id="IPR045214">
    <property type="entry name" value="Surf1/Surf4"/>
</dbReference>
<keyword evidence="7" id="KW-1185">Reference proteome</keyword>
<evidence type="ECO:0000256" key="2">
    <source>
        <dbReference type="ARBA" id="ARBA00022692"/>
    </source>
</evidence>
<feature type="transmembrane region" description="Helical" evidence="5">
    <location>
        <begin position="55"/>
        <end position="75"/>
    </location>
</feature>
<dbReference type="EMBL" id="LT598456">
    <property type="protein sequence ID" value="SCU80147.1"/>
    <property type="molecule type" value="Genomic_DNA"/>
</dbReference>
<dbReference type="OrthoDB" id="10040024at2759"/>
<proteinExistence type="inferred from homology"/>
<keyword evidence="2 5" id="KW-0812">Transmembrane</keyword>
<sequence>MFLLRPRSDNLARSVLRLRSQAGVGSTKRWVTSSVDWKPMKTSKTPNDKAHSNSFTRMIFLGLMIAMPVVSFYLGSWQLRRLKWKTNLLATCEDRLTYPASPLPKSFPPDEAENWEYRKVRLEGEFQHDQELFVGPRVKNGIKGYLLFTPFVRKDTGERLLIERGWISDDNVVPTNRSLHHLSLPTGNIEIECLVRVAKDKGTFQWDKEDSDSRLWQVIDISEMCAASRTVPLHLQALYDLKDHDWTHNASKLNTKASPPPANSWWKFWRKSESVGSTDLTSSSIIPPISEDTEFNEWQLIKSGVPIGKVPKIDLKNNHLQYLVTWYGLSFLSTIFLIVALRRNRGGAVSQAQLKRDKLKHAKKYM</sequence>